<evidence type="ECO:0008006" key="4">
    <source>
        <dbReference type="Google" id="ProtNLM"/>
    </source>
</evidence>
<feature type="compositionally biased region" description="Basic and acidic residues" evidence="1">
    <location>
        <begin position="31"/>
        <end position="40"/>
    </location>
</feature>
<reference evidence="2" key="1">
    <citation type="journal article" date="2020" name="Stud. Mycol.">
        <title>101 Dothideomycetes genomes: a test case for predicting lifestyles and emergence of pathogens.</title>
        <authorList>
            <person name="Haridas S."/>
            <person name="Albert R."/>
            <person name="Binder M."/>
            <person name="Bloem J."/>
            <person name="Labutti K."/>
            <person name="Salamov A."/>
            <person name="Andreopoulos B."/>
            <person name="Baker S."/>
            <person name="Barry K."/>
            <person name="Bills G."/>
            <person name="Bluhm B."/>
            <person name="Cannon C."/>
            <person name="Castanera R."/>
            <person name="Culley D."/>
            <person name="Daum C."/>
            <person name="Ezra D."/>
            <person name="Gonzalez J."/>
            <person name="Henrissat B."/>
            <person name="Kuo A."/>
            <person name="Liang C."/>
            <person name="Lipzen A."/>
            <person name="Lutzoni F."/>
            <person name="Magnuson J."/>
            <person name="Mondo S."/>
            <person name="Nolan M."/>
            <person name="Ohm R."/>
            <person name="Pangilinan J."/>
            <person name="Park H.-J."/>
            <person name="Ramirez L."/>
            <person name="Alfaro M."/>
            <person name="Sun H."/>
            <person name="Tritt A."/>
            <person name="Yoshinaga Y."/>
            <person name="Zwiers L.-H."/>
            <person name="Turgeon B."/>
            <person name="Goodwin S."/>
            <person name="Spatafora J."/>
            <person name="Crous P."/>
            <person name="Grigoriev I."/>
        </authorList>
    </citation>
    <scope>NUCLEOTIDE SEQUENCE</scope>
    <source>
        <strain evidence="2">SCOH1-5</strain>
    </source>
</reference>
<gene>
    <name evidence="2" type="ORF">CERZMDRAFT_105964</name>
</gene>
<keyword evidence="3" id="KW-1185">Reference proteome</keyword>
<feature type="compositionally biased region" description="Basic and acidic residues" evidence="1">
    <location>
        <begin position="245"/>
        <end position="269"/>
    </location>
</feature>
<evidence type="ECO:0000313" key="2">
    <source>
        <dbReference type="EMBL" id="KAF2212531.1"/>
    </source>
</evidence>
<evidence type="ECO:0000313" key="3">
    <source>
        <dbReference type="Proteomes" id="UP000799539"/>
    </source>
</evidence>
<feature type="region of interest" description="Disordered" evidence="1">
    <location>
        <begin position="313"/>
        <end position="332"/>
    </location>
</feature>
<feature type="region of interest" description="Disordered" evidence="1">
    <location>
        <begin position="219"/>
        <end position="279"/>
    </location>
</feature>
<sequence>MRIGFPVVHRTTNPAALETESRNSVRHGKRRVSEHQPKRNMDRRRTRSEQQRQERLTTGFGLQTPLRSAREGVPQASSSTTCLNNTAVEVASLATSETLPRATGSGKYGDPIVLDSDDDELSHRDVGGSLLTHIRPTCDAPRGNVLDTVGEWGSKRQELPASQHQNQHQDDACAQEPPEFFQSAARTFSSVYDCLLELGYVLPDHLDMEVMRGLAEPTVAPAPSSKVEDTKHPCNARETTAARCPRPDADLPKEKVDNRSPARKAEAAPDARLQSGSAAQLRETCVRPPRHFVSKLPVPKAPSKMNIDIPANGTGRGLSQSQHHARTTREPRGVTRSKLLYWTAEEDQTLIAGMQRNLNASEIRRRCDLRGRSESAIRSRRLVLKRKYPHMFDGD</sequence>
<feature type="region of interest" description="Disordered" evidence="1">
    <location>
        <begin position="18"/>
        <end position="59"/>
    </location>
</feature>
<proteinExistence type="predicted"/>
<accession>A0A6A6FGM6</accession>
<dbReference type="Proteomes" id="UP000799539">
    <property type="component" value="Unassembled WGS sequence"/>
</dbReference>
<dbReference type="EMBL" id="ML992672">
    <property type="protein sequence ID" value="KAF2212531.1"/>
    <property type="molecule type" value="Genomic_DNA"/>
</dbReference>
<evidence type="ECO:0000256" key="1">
    <source>
        <dbReference type="SAM" id="MobiDB-lite"/>
    </source>
</evidence>
<organism evidence="2 3">
    <name type="scientific">Cercospora zeae-maydis SCOH1-5</name>
    <dbReference type="NCBI Taxonomy" id="717836"/>
    <lineage>
        <taxon>Eukaryota</taxon>
        <taxon>Fungi</taxon>
        <taxon>Dikarya</taxon>
        <taxon>Ascomycota</taxon>
        <taxon>Pezizomycotina</taxon>
        <taxon>Dothideomycetes</taxon>
        <taxon>Dothideomycetidae</taxon>
        <taxon>Mycosphaerellales</taxon>
        <taxon>Mycosphaerellaceae</taxon>
        <taxon>Cercospora</taxon>
    </lineage>
</organism>
<dbReference type="OrthoDB" id="3647493at2759"/>
<protein>
    <recommendedName>
        <fullName evidence="4">Myb-like domain-containing protein</fullName>
    </recommendedName>
</protein>
<dbReference type="AlphaFoldDB" id="A0A6A6FGM6"/>
<name>A0A6A6FGM6_9PEZI</name>